<dbReference type="Gene3D" id="3.40.220.10">
    <property type="entry name" value="Leucine Aminopeptidase, subunit E, domain 1"/>
    <property type="match status" value="1"/>
</dbReference>
<comment type="caution">
    <text evidence="1">The sequence shown here is derived from an EMBL/GenBank/DDBJ whole genome shotgun (WGS) entry which is preliminary data.</text>
</comment>
<accession>A0A550J7U9</accession>
<protein>
    <submittedName>
        <fullName evidence="1">Macro domain-containing protein</fullName>
    </submittedName>
</protein>
<dbReference type="Proteomes" id="UP000317155">
    <property type="component" value="Unassembled WGS sequence"/>
</dbReference>
<dbReference type="RefSeq" id="WP_092053771.1">
    <property type="nucleotide sequence ID" value="NZ_FOJJ01000003.1"/>
</dbReference>
<dbReference type="EMBL" id="VJVV01000011">
    <property type="protein sequence ID" value="TRO79305.1"/>
    <property type="molecule type" value="Genomic_DNA"/>
</dbReference>
<dbReference type="PANTHER" id="PTHR12521:SF0">
    <property type="entry name" value="ADP-RIBOSE GLYCOHYDROLASE OARD1"/>
    <property type="match status" value="1"/>
</dbReference>
<dbReference type="OrthoDB" id="9780211at2"/>
<gene>
    <name evidence="1" type="ORF">FL622_13620</name>
</gene>
<evidence type="ECO:0000313" key="1">
    <source>
        <dbReference type="EMBL" id="TRO79305.1"/>
    </source>
</evidence>
<organism evidence="1 2">
    <name type="scientific">Trichloromonas acetexigens</name>
    <dbReference type="NCBI Taxonomy" id="38815"/>
    <lineage>
        <taxon>Bacteria</taxon>
        <taxon>Pseudomonadati</taxon>
        <taxon>Thermodesulfobacteriota</taxon>
        <taxon>Desulfuromonadia</taxon>
        <taxon>Desulfuromonadales</taxon>
        <taxon>Trichloromonadaceae</taxon>
        <taxon>Trichloromonas</taxon>
    </lineage>
</organism>
<dbReference type="AlphaFoldDB" id="A0A550J7U9"/>
<evidence type="ECO:0000313" key="2">
    <source>
        <dbReference type="Proteomes" id="UP000317155"/>
    </source>
</evidence>
<name>A0A550J7U9_9BACT</name>
<keyword evidence="2" id="KW-1185">Reference proteome</keyword>
<dbReference type="GO" id="GO:0140291">
    <property type="term" value="P:peptidyl-glutamate ADP-deribosylation"/>
    <property type="evidence" value="ECO:0007669"/>
    <property type="project" value="TreeGrafter"/>
</dbReference>
<dbReference type="InterPro" id="IPR050892">
    <property type="entry name" value="ADP-ribose_metab_enzymes"/>
</dbReference>
<sequence>MRETIGDLWDYLGQAPICVTTGALVSPRGECIMLRGCARQARDRFPELPRQLGQLLRQGGNQVYELAHGLVSFPVEDSPFEVPGLGRIERSCAELLTLADARGWSRVVVPRPGCGGGGLQWQEVRPILNKYFDERFWVIHSS</sequence>
<proteinExistence type="predicted"/>
<dbReference type="PANTHER" id="PTHR12521">
    <property type="entry name" value="PROTEIN C6ORF130"/>
    <property type="match status" value="1"/>
</dbReference>
<dbReference type="SUPFAM" id="SSF52949">
    <property type="entry name" value="Macro domain-like"/>
    <property type="match status" value="1"/>
</dbReference>
<dbReference type="InterPro" id="IPR043472">
    <property type="entry name" value="Macro_dom-like"/>
</dbReference>
<reference evidence="1 2" key="1">
    <citation type="submission" date="2019-07" db="EMBL/GenBank/DDBJ databases">
        <title>Insights of Desulfuromonas acetexigens electromicrobiology.</title>
        <authorList>
            <person name="Katuri K."/>
            <person name="Sapireddy V."/>
            <person name="Shaw D.R."/>
            <person name="Saikaly P."/>
        </authorList>
    </citation>
    <scope>NUCLEOTIDE SEQUENCE [LARGE SCALE GENOMIC DNA]</scope>
    <source>
        <strain evidence="1 2">2873</strain>
    </source>
</reference>